<reference evidence="2 3" key="1">
    <citation type="submission" date="2018-08" db="EMBL/GenBank/DDBJ databases">
        <title>A genome reference for cultivated species of the human gut microbiota.</title>
        <authorList>
            <person name="Zou Y."/>
            <person name="Xue W."/>
            <person name="Luo G."/>
        </authorList>
    </citation>
    <scope>NUCLEOTIDE SEQUENCE [LARGE SCALE GENOMIC DNA]</scope>
    <source>
        <strain evidence="2 3">AF22-3AC</strain>
    </source>
</reference>
<dbReference type="Proteomes" id="UP000283341">
    <property type="component" value="Unassembled WGS sequence"/>
</dbReference>
<evidence type="ECO:0000313" key="2">
    <source>
        <dbReference type="EMBL" id="RGS36225.1"/>
    </source>
</evidence>
<accession>A0A3D6AVB8</accession>
<sequence length="103" mass="12204">MIMKQTLTPFVRTCHSCLRELPIEAFYVNRKTLIPDYCCKACRSAACKKRYLDSRSVNDIRTYPLITDIKDRTLRMELILHARQVVNESVARKRRRLWETVGE</sequence>
<dbReference type="AlphaFoldDB" id="A0A3D6AVB8"/>
<protein>
    <submittedName>
        <fullName evidence="2">Uncharacterized protein</fullName>
    </submittedName>
</protein>
<gene>
    <name evidence="2" type="ORF">DWX97_12690</name>
    <name evidence="1" type="ORF">F2Y81_13955</name>
</gene>
<reference evidence="1 4" key="2">
    <citation type="journal article" date="2019" name="Nat. Med.">
        <title>A library of human gut bacterial isolates paired with longitudinal multiomics data enables mechanistic microbiome research.</title>
        <authorList>
            <person name="Poyet M."/>
            <person name="Groussin M."/>
            <person name="Gibbons S.M."/>
            <person name="Avila-Pacheco J."/>
            <person name="Jiang X."/>
            <person name="Kearney S.M."/>
            <person name="Perrotta A.R."/>
            <person name="Berdy B."/>
            <person name="Zhao S."/>
            <person name="Lieberman T.D."/>
            <person name="Swanson P.K."/>
            <person name="Smith M."/>
            <person name="Roesemann S."/>
            <person name="Alexander J.E."/>
            <person name="Rich S.A."/>
            <person name="Livny J."/>
            <person name="Vlamakis H."/>
            <person name="Clish C."/>
            <person name="Bullock K."/>
            <person name="Deik A."/>
            <person name="Scott J."/>
            <person name="Pierce K.A."/>
            <person name="Xavier R.J."/>
            <person name="Alm E.J."/>
        </authorList>
    </citation>
    <scope>NUCLEOTIDE SEQUENCE [LARGE SCALE GENOMIC DNA]</scope>
    <source>
        <strain evidence="1 4">BIOML-A6</strain>
    </source>
</reference>
<evidence type="ECO:0000313" key="4">
    <source>
        <dbReference type="Proteomes" id="UP000448877"/>
    </source>
</evidence>
<dbReference type="EMBL" id="QRVJ01000010">
    <property type="protein sequence ID" value="RGS36225.1"/>
    <property type="molecule type" value="Genomic_DNA"/>
</dbReference>
<proteinExistence type="predicted"/>
<organism evidence="2 3">
    <name type="scientific">Bacteroides cellulosilyticus</name>
    <dbReference type="NCBI Taxonomy" id="246787"/>
    <lineage>
        <taxon>Bacteria</taxon>
        <taxon>Pseudomonadati</taxon>
        <taxon>Bacteroidota</taxon>
        <taxon>Bacteroidia</taxon>
        <taxon>Bacteroidales</taxon>
        <taxon>Bacteroidaceae</taxon>
        <taxon>Bacteroides</taxon>
    </lineage>
</organism>
<dbReference type="Proteomes" id="UP000448877">
    <property type="component" value="Unassembled WGS sequence"/>
</dbReference>
<evidence type="ECO:0000313" key="1">
    <source>
        <dbReference type="EMBL" id="KAA5417320.1"/>
    </source>
</evidence>
<evidence type="ECO:0000313" key="3">
    <source>
        <dbReference type="Proteomes" id="UP000283341"/>
    </source>
</evidence>
<comment type="caution">
    <text evidence="2">The sequence shown here is derived from an EMBL/GenBank/DDBJ whole genome shotgun (WGS) entry which is preliminary data.</text>
</comment>
<name>A0A3D6AVB8_9BACE</name>
<dbReference type="EMBL" id="VVYV01000022">
    <property type="protein sequence ID" value="KAA5417320.1"/>
    <property type="molecule type" value="Genomic_DNA"/>
</dbReference>